<dbReference type="InterPro" id="IPR036188">
    <property type="entry name" value="FAD/NAD-bd_sf"/>
</dbReference>
<name>A0ABX5SSB1_9MICO</name>
<reference evidence="2 3" key="1">
    <citation type="submission" date="2019-03" db="EMBL/GenBank/DDBJ databases">
        <authorList>
            <person name="Dong K."/>
        </authorList>
    </citation>
    <scope>NUCLEOTIDE SEQUENCE [LARGE SCALE GENOMIC DNA]</scope>
    <source>
        <strain evidence="3">dk512</strain>
    </source>
</reference>
<dbReference type="PANTHER" id="PTHR10632">
    <property type="entry name" value="SULFIDE:QUINONE OXIDOREDUCTASE"/>
    <property type="match status" value="1"/>
</dbReference>
<protein>
    <submittedName>
        <fullName evidence="2">NAD(P)/FAD-dependent oxidoreductase</fullName>
    </submittedName>
</protein>
<dbReference type="Pfam" id="PF07992">
    <property type="entry name" value="Pyr_redox_2"/>
    <property type="match status" value="1"/>
</dbReference>
<organism evidence="2 3">
    <name type="scientific">Microbacterium wangchenii</name>
    <dbReference type="NCBI Taxonomy" id="2541726"/>
    <lineage>
        <taxon>Bacteria</taxon>
        <taxon>Bacillati</taxon>
        <taxon>Actinomycetota</taxon>
        <taxon>Actinomycetes</taxon>
        <taxon>Micrococcales</taxon>
        <taxon>Microbacteriaceae</taxon>
        <taxon>Microbacterium</taxon>
    </lineage>
</organism>
<evidence type="ECO:0000259" key="1">
    <source>
        <dbReference type="Pfam" id="PF07992"/>
    </source>
</evidence>
<dbReference type="Gene3D" id="3.50.50.60">
    <property type="entry name" value="FAD/NAD(P)-binding domain"/>
    <property type="match status" value="2"/>
</dbReference>
<proteinExistence type="predicted"/>
<gene>
    <name evidence="2" type="ORF">E4K62_02935</name>
</gene>
<sequence>MAPMSDSRVVVIGGGNAGLSVAGRLKRSGIREVVVIEPREMHVFAPLQSHIAGGAALAEDAVRPQGQVTPRGVQWIRDAAVDIRPEAREVVLASGATVTYDQLVVCPGIQMNWTAVGGLAEAMRTPAGVSNYDLALAAKASPLLRDLRGGTVVFVQAADTTTCPGAAQKPMYLACAWWRAVGVLDRIRVVLVTPEATPHGIPAIDAELQRKIDEYGIEVHYGMHLLSVNPSARMVTIGRGDVTETLSYDVLHAAPPQSAPDWLAATSLARPAAEGGWLRVNPETLQHRDHPDVWGLGDAADTTSYRSGGALRRQAKVLVRNLLAVSRGQEPRARFDGYSVCPYTVSRRTVVFAEFDRSGRLAPSVPFWRTLFRERRLSWIADRRVLPWVYWHMILKGRA</sequence>
<dbReference type="SUPFAM" id="SSF51905">
    <property type="entry name" value="FAD/NAD(P)-binding domain"/>
    <property type="match status" value="2"/>
</dbReference>
<dbReference type="Proteomes" id="UP000295748">
    <property type="component" value="Chromosome"/>
</dbReference>
<dbReference type="EMBL" id="CP038266">
    <property type="protein sequence ID" value="QBR87744.1"/>
    <property type="molecule type" value="Genomic_DNA"/>
</dbReference>
<dbReference type="InterPro" id="IPR023753">
    <property type="entry name" value="FAD/NAD-binding_dom"/>
</dbReference>
<feature type="domain" description="FAD/NAD(P)-binding" evidence="1">
    <location>
        <begin position="8"/>
        <end position="302"/>
    </location>
</feature>
<evidence type="ECO:0000313" key="3">
    <source>
        <dbReference type="Proteomes" id="UP000295748"/>
    </source>
</evidence>
<keyword evidence="3" id="KW-1185">Reference proteome</keyword>
<dbReference type="PRINTS" id="PR00420">
    <property type="entry name" value="RNGMNOXGNASE"/>
</dbReference>
<evidence type="ECO:0000313" key="2">
    <source>
        <dbReference type="EMBL" id="QBR87744.1"/>
    </source>
</evidence>
<accession>A0ABX5SSB1</accession>
<dbReference type="InterPro" id="IPR015904">
    <property type="entry name" value="Sulphide_quinone_reductase"/>
</dbReference>
<dbReference type="PANTHER" id="PTHR10632:SF2">
    <property type="entry name" value="SULFIDE:QUINONE OXIDOREDUCTASE, MITOCHONDRIAL"/>
    <property type="match status" value="1"/>
</dbReference>